<dbReference type="InterPro" id="IPR029058">
    <property type="entry name" value="AB_hydrolase_fold"/>
</dbReference>
<dbReference type="AlphaFoldDB" id="A0A9W7L139"/>
<evidence type="ECO:0000256" key="4">
    <source>
        <dbReference type="ARBA" id="ARBA00022679"/>
    </source>
</evidence>
<dbReference type="GO" id="GO:0004015">
    <property type="term" value="F:adenosylmethionine-8-amino-7-oxononanoate transaminase activity"/>
    <property type="evidence" value="ECO:0007669"/>
    <property type="project" value="InterPro"/>
</dbReference>
<evidence type="ECO:0000259" key="8">
    <source>
        <dbReference type="Pfam" id="PF01764"/>
    </source>
</evidence>
<accession>A0A9W7L139</accession>
<dbReference type="InterPro" id="IPR015421">
    <property type="entry name" value="PyrdxlP-dep_Trfase_major"/>
</dbReference>
<dbReference type="CDD" id="cd00610">
    <property type="entry name" value="OAT_like"/>
    <property type="match status" value="1"/>
</dbReference>
<evidence type="ECO:0000256" key="7">
    <source>
        <dbReference type="ARBA" id="ARBA00022898"/>
    </source>
</evidence>
<comment type="cofactor">
    <cofactor evidence="1">
        <name>pyridoxal 5'-phosphate</name>
        <dbReference type="ChEBI" id="CHEBI:597326"/>
    </cofactor>
</comment>
<organism evidence="9 10">
    <name type="scientific">Triparma retinervis</name>
    <dbReference type="NCBI Taxonomy" id="2557542"/>
    <lineage>
        <taxon>Eukaryota</taxon>
        <taxon>Sar</taxon>
        <taxon>Stramenopiles</taxon>
        <taxon>Ochrophyta</taxon>
        <taxon>Bolidophyceae</taxon>
        <taxon>Parmales</taxon>
        <taxon>Triparmaceae</taxon>
        <taxon>Triparma</taxon>
    </lineage>
</organism>
<dbReference type="GO" id="GO:0009102">
    <property type="term" value="P:biotin biosynthetic process"/>
    <property type="evidence" value="ECO:0007669"/>
    <property type="project" value="UniProtKB-KW"/>
</dbReference>
<dbReference type="InterPro" id="IPR015424">
    <property type="entry name" value="PyrdxlP-dep_Trfase"/>
</dbReference>
<dbReference type="Gene3D" id="3.40.50.1820">
    <property type="entry name" value="alpha/beta hydrolase"/>
    <property type="match status" value="1"/>
</dbReference>
<keyword evidence="10" id="KW-1185">Reference proteome</keyword>
<dbReference type="OrthoDB" id="425114at2759"/>
<sequence>MVVTVPTNHDDVDEKLLQELITRGAFVDAQAFLAQTYDNKRIFLGVRGSSSIFDCLTNLNTSRTRWEPDEDKARGSAGMCACLDLLCPKGKPMVHLGWYQCLLALRPVFDEFKKLSRNPDVHEINFCGHSQGGALAFMLCVWFFEEMQHTITTLVQRNVRVNLCTIGQPRVGDDVFTTHFQQLTSVLRDAGLLNVLRVANSGDALVSHMEEVSTPEHIDCDRDTLWHPYTSMTNPTPALPVERANGVHLHLESGESLVDGMSSWWCAVHGYNNERLNSAVSHQLSQMSHVMFGGLTHRPAVALGRLLAEITPAPLCKVFLCDSGSISVEVAMKMALQYQRGKSSSRTKFLTVRGGYHGDTSAAMSVCDPVTGMHSAFKGALAEQIFSERPDLDEDGVELERTIVKNKDSIAALIIEPCVQGAGGMRFYNPQFLVKARQLCDDHGILLICDEIATGFGRAGGGELWGSSLGVKENGEKVVPDIMCLGKALTGGYMTLAATIATEEVAKGVSKGDPALPLMHGPTFMANPLACSVALESIGLLMRDEGGKPWWRTRVDKINAGLTEQLEPARKLPGVGET</sequence>
<evidence type="ECO:0000313" key="10">
    <source>
        <dbReference type="Proteomes" id="UP001165082"/>
    </source>
</evidence>
<dbReference type="InterPro" id="IPR005814">
    <property type="entry name" value="Aminotrans_3"/>
</dbReference>
<comment type="caution">
    <text evidence="9">The sequence shown here is derived from an EMBL/GenBank/DDBJ whole genome shotgun (WGS) entry which is preliminary data.</text>
</comment>
<evidence type="ECO:0000256" key="6">
    <source>
        <dbReference type="ARBA" id="ARBA00022756"/>
    </source>
</evidence>
<feature type="domain" description="Fungal lipase-type" evidence="8">
    <location>
        <begin position="44"/>
        <end position="205"/>
    </location>
</feature>
<proteinExistence type="predicted"/>
<dbReference type="SUPFAM" id="SSF53474">
    <property type="entry name" value="alpha/beta-Hydrolases"/>
    <property type="match status" value="1"/>
</dbReference>
<dbReference type="Pfam" id="PF01764">
    <property type="entry name" value="Lipase_3"/>
    <property type="match status" value="1"/>
</dbReference>
<dbReference type="InterPro" id="IPR015422">
    <property type="entry name" value="PyrdxlP-dep_Trfase_small"/>
</dbReference>
<dbReference type="EMBL" id="BRXZ01008068">
    <property type="protein sequence ID" value="GMI20728.1"/>
    <property type="molecule type" value="Genomic_DNA"/>
</dbReference>
<dbReference type="CDD" id="cd00519">
    <property type="entry name" value="Lipase_3"/>
    <property type="match status" value="1"/>
</dbReference>
<dbReference type="InterPro" id="IPR002921">
    <property type="entry name" value="Fungal_lipase-type"/>
</dbReference>
<dbReference type="SUPFAM" id="SSF53383">
    <property type="entry name" value="PLP-dependent transferases"/>
    <property type="match status" value="1"/>
</dbReference>
<evidence type="ECO:0000313" key="9">
    <source>
        <dbReference type="EMBL" id="GMI20728.1"/>
    </source>
</evidence>
<dbReference type="PANTHER" id="PTHR42684">
    <property type="entry name" value="ADENOSYLMETHIONINE-8-AMINO-7-OXONONANOATE AMINOTRANSFERASE"/>
    <property type="match status" value="1"/>
</dbReference>
<evidence type="ECO:0000256" key="2">
    <source>
        <dbReference type="ARBA" id="ARBA00004746"/>
    </source>
</evidence>
<dbReference type="PANTHER" id="PTHR42684:SF17">
    <property type="entry name" value="ADENOSYLMETHIONINE-8-AMINO-7-OXONONANOATE AMINOTRANSFERASE"/>
    <property type="match status" value="1"/>
</dbReference>
<keyword evidence="3" id="KW-0032">Aminotransferase</keyword>
<dbReference type="Gene3D" id="3.40.640.10">
    <property type="entry name" value="Type I PLP-dependent aspartate aminotransferase-like (Major domain)"/>
    <property type="match status" value="1"/>
</dbReference>
<dbReference type="Pfam" id="PF00202">
    <property type="entry name" value="Aminotran_3"/>
    <property type="match status" value="1"/>
</dbReference>
<gene>
    <name evidence="9" type="ORF">TrRE_jg5105</name>
</gene>
<dbReference type="Gene3D" id="3.90.1150.10">
    <property type="entry name" value="Aspartate Aminotransferase, domain 1"/>
    <property type="match status" value="1"/>
</dbReference>
<dbReference type="GO" id="GO:0030170">
    <property type="term" value="F:pyridoxal phosphate binding"/>
    <property type="evidence" value="ECO:0007669"/>
    <property type="project" value="InterPro"/>
</dbReference>
<keyword evidence="7" id="KW-0663">Pyridoxal phosphate</keyword>
<name>A0A9W7L139_9STRA</name>
<protein>
    <recommendedName>
        <fullName evidence="8">Fungal lipase-type domain-containing protein</fullName>
    </recommendedName>
</protein>
<dbReference type="GO" id="GO:0006629">
    <property type="term" value="P:lipid metabolic process"/>
    <property type="evidence" value="ECO:0007669"/>
    <property type="project" value="InterPro"/>
</dbReference>
<reference evidence="9" key="1">
    <citation type="submission" date="2022-07" db="EMBL/GenBank/DDBJ databases">
        <title>Genome analysis of Parmales, a sister group of diatoms, reveals the evolutionary specialization of diatoms from phago-mixotrophs to photoautotrophs.</title>
        <authorList>
            <person name="Ban H."/>
            <person name="Sato S."/>
            <person name="Yoshikawa S."/>
            <person name="Kazumasa Y."/>
            <person name="Nakamura Y."/>
            <person name="Ichinomiya M."/>
            <person name="Saitoh K."/>
            <person name="Sato N."/>
            <person name="Blanc-Mathieu R."/>
            <person name="Endo H."/>
            <person name="Kuwata A."/>
            <person name="Ogata H."/>
        </authorList>
    </citation>
    <scope>NUCLEOTIDE SEQUENCE</scope>
</reference>
<dbReference type="NCBIfam" id="TIGR00508">
    <property type="entry name" value="bioA"/>
    <property type="match status" value="1"/>
</dbReference>
<dbReference type="Proteomes" id="UP001165082">
    <property type="component" value="Unassembled WGS sequence"/>
</dbReference>
<dbReference type="InterPro" id="IPR005815">
    <property type="entry name" value="BioA"/>
</dbReference>
<evidence type="ECO:0000256" key="5">
    <source>
        <dbReference type="ARBA" id="ARBA00022691"/>
    </source>
</evidence>
<keyword evidence="4" id="KW-0808">Transferase</keyword>
<keyword evidence="6" id="KW-0093">Biotin biosynthesis</keyword>
<keyword evidence="5" id="KW-0949">S-adenosyl-L-methionine</keyword>
<evidence type="ECO:0000256" key="1">
    <source>
        <dbReference type="ARBA" id="ARBA00001933"/>
    </source>
</evidence>
<comment type="pathway">
    <text evidence="2">Cofactor biosynthesis; biotin biosynthesis.</text>
</comment>
<evidence type="ECO:0000256" key="3">
    <source>
        <dbReference type="ARBA" id="ARBA00022576"/>
    </source>
</evidence>